<organism evidence="5 6">
    <name type="scientific">Skeletonema marinoi</name>
    <dbReference type="NCBI Taxonomy" id="267567"/>
    <lineage>
        <taxon>Eukaryota</taxon>
        <taxon>Sar</taxon>
        <taxon>Stramenopiles</taxon>
        <taxon>Ochrophyta</taxon>
        <taxon>Bacillariophyta</taxon>
        <taxon>Coscinodiscophyceae</taxon>
        <taxon>Thalassiosirophycidae</taxon>
        <taxon>Thalassiosirales</taxon>
        <taxon>Skeletonemataceae</taxon>
        <taxon>Skeletonema</taxon>
        <taxon>Skeletonema marinoi-dohrnii complex</taxon>
    </lineage>
</organism>
<feature type="coiled-coil region" evidence="3">
    <location>
        <begin position="264"/>
        <end position="298"/>
    </location>
</feature>
<dbReference type="PANTHER" id="PTHR11242">
    <property type="entry name" value="ARYL HYDROCARBON RECEPTOR INTERACTING PROTEIN RELATED"/>
    <property type="match status" value="1"/>
</dbReference>
<comment type="caution">
    <text evidence="5">The sequence shown here is derived from an EMBL/GenBank/DDBJ whole genome shotgun (WGS) entry which is preliminary data.</text>
</comment>
<proteinExistence type="predicted"/>
<keyword evidence="6" id="KW-1185">Reference proteome</keyword>
<reference evidence="5" key="1">
    <citation type="submission" date="2023-06" db="EMBL/GenBank/DDBJ databases">
        <title>Survivors Of The Sea: Transcriptome response of Skeletonema marinoi to long-term dormancy.</title>
        <authorList>
            <person name="Pinder M.I.M."/>
            <person name="Kourtchenko O."/>
            <person name="Robertson E.K."/>
            <person name="Larsson T."/>
            <person name="Maumus F."/>
            <person name="Osuna-Cruz C.M."/>
            <person name="Vancaester E."/>
            <person name="Stenow R."/>
            <person name="Vandepoele K."/>
            <person name="Ploug H."/>
            <person name="Bruchert V."/>
            <person name="Godhe A."/>
            <person name="Topel M."/>
        </authorList>
    </citation>
    <scope>NUCLEOTIDE SEQUENCE</scope>
    <source>
        <strain evidence="5">R05AC</strain>
    </source>
</reference>
<dbReference type="InterPro" id="IPR011990">
    <property type="entry name" value="TPR-like_helical_dom_sf"/>
</dbReference>
<name>A0AAD8Y9N6_9STRA</name>
<dbReference type="SMART" id="SM00028">
    <property type="entry name" value="TPR"/>
    <property type="match status" value="3"/>
</dbReference>
<evidence type="ECO:0000256" key="4">
    <source>
        <dbReference type="SAM" id="SignalP"/>
    </source>
</evidence>
<keyword evidence="2" id="KW-0802">TPR repeat</keyword>
<gene>
    <name evidence="5" type="ORF">QTG54_006936</name>
</gene>
<feature type="chain" id="PRO_5042120179" description="Peptidylprolyl isomerase" evidence="4">
    <location>
        <begin position="37"/>
        <end position="399"/>
    </location>
</feature>
<evidence type="ECO:0000256" key="3">
    <source>
        <dbReference type="SAM" id="Coils"/>
    </source>
</evidence>
<dbReference type="AlphaFoldDB" id="A0AAD8Y9N6"/>
<dbReference type="InterPro" id="IPR039663">
    <property type="entry name" value="AIP/AIPL1/TTC9"/>
</dbReference>
<evidence type="ECO:0000313" key="5">
    <source>
        <dbReference type="EMBL" id="KAK1742371.1"/>
    </source>
</evidence>
<protein>
    <recommendedName>
        <fullName evidence="7">Peptidylprolyl isomerase</fullName>
    </recommendedName>
</protein>
<dbReference type="SUPFAM" id="SSF48452">
    <property type="entry name" value="TPR-like"/>
    <property type="match status" value="1"/>
</dbReference>
<feature type="signal peptide" evidence="4">
    <location>
        <begin position="1"/>
        <end position="36"/>
    </location>
</feature>
<keyword evidence="3" id="KW-0175">Coiled coil</keyword>
<evidence type="ECO:0000313" key="6">
    <source>
        <dbReference type="Proteomes" id="UP001224775"/>
    </source>
</evidence>
<dbReference type="Gene3D" id="1.25.40.10">
    <property type="entry name" value="Tetratricopeptide repeat domain"/>
    <property type="match status" value="1"/>
</dbReference>
<dbReference type="PANTHER" id="PTHR11242:SF0">
    <property type="entry name" value="TPR_REGION DOMAIN-CONTAINING PROTEIN"/>
    <property type="match status" value="1"/>
</dbReference>
<dbReference type="InterPro" id="IPR019734">
    <property type="entry name" value="TPR_rpt"/>
</dbReference>
<keyword evidence="1" id="KW-0677">Repeat</keyword>
<evidence type="ECO:0008006" key="7">
    <source>
        <dbReference type="Google" id="ProtNLM"/>
    </source>
</evidence>
<keyword evidence="4" id="KW-0732">Signal</keyword>
<dbReference type="EMBL" id="JATAAI010000011">
    <property type="protein sequence ID" value="KAK1742371.1"/>
    <property type="molecule type" value="Genomic_DNA"/>
</dbReference>
<sequence>MLCCCWPRYRILSSLLVRRCLYIFSCLVMMEERTSSSSSSNAASETKKMFFTTSDIMKRMNAAIKENESALSSDTGGFELQRKLPDGSHRPASEAEVAAADFQTKMKQAAEMVALLPPQQKMQWANHQRMEGNKLFAAGELKDAMDVYLTCLVAMDQSSKDDDGNAEEDESNSIIPTVQIEEEIKLPVLLNLALCALKQGMLSKAEKFCNYAIEMEAGKCSVKANFRRGRTRMLMGHYVSAELDLVRALELNDEIMNTGKDSDLKEAQSEREVILREMEKLDRLVTQAEKNKAAQKKAMERVFQSTSKVADDDSSLAYAMNNNGLYPEKKALNKQSNEEVVEEEYQLSCFEWYMRMVGRCAQKLLDIIGEEDEVDKEEKGIPVDRELVKQFLVDAKKNA</sequence>
<evidence type="ECO:0000256" key="2">
    <source>
        <dbReference type="ARBA" id="ARBA00022803"/>
    </source>
</evidence>
<evidence type="ECO:0000256" key="1">
    <source>
        <dbReference type="ARBA" id="ARBA00022737"/>
    </source>
</evidence>
<dbReference type="Proteomes" id="UP001224775">
    <property type="component" value="Unassembled WGS sequence"/>
</dbReference>
<accession>A0AAD8Y9N6</accession>